<accession>A0AC61TNW8</accession>
<gene>
    <name evidence="1" type="ORF">vBYenPRambo_009</name>
</gene>
<proteinExistence type="predicted"/>
<sequence length="86" mass="9943">MFRLHFNKSHNNFSIRRTDRSIVGVSGKADELPLIGSTVALAPRVHILITRNDFKKAMDKKRPVLNVAVTRFPFVRLLIQRIKEVF</sequence>
<name>A0AC61TNW8_9CAUD</name>
<keyword evidence="2" id="KW-1185">Reference proteome</keyword>
<protein>
    <submittedName>
        <fullName evidence="1">Uncharacterized protein</fullName>
    </submittedName>
</protein>
<dbReference type="EMBL" id="OK042080">
    <property type="protein sequence ID" value="UCS82752.1"/>
    <property type="molecule type" value="Genomic_DNA"/>
</dbReference>
<reference evidence="1" key="1">
    <citation type="submission" date="2021-09" db="EMBL/GenBank/DDBJ databases">
        <title>Properties of two broad host range phages and the first virulent siphovirus of Yersinia enterocolitica isolated from wild animals.</title>
        <authorList>
            <person name="Hammerl J.A."/>
            <person name="Hertwig S."/>
        </authorList>
    </citation>
    <scope>NUCLEOTIDE SEQUENCE</scope>
</reference>
<organism evidence="1 2">
    <name type="scientific">Yersinia phage vB_YenP_Rambo</name>
    <dbReference type="NCBI Taxonomy" id="2880894"/>
    <lineage>
        <taxon>Viruses</taxon>
        <taxon>Duplodnaviria</taxon>
        <taxon>Heunggongvirae</taxon>
        <taxon>Uroviricota</taxon>
        <taxon>Caudoviricetes</taxon>
        <taxon>Autographivirales</taxon>
        <taxon>Autotranscriptaviridae</taxon>
        <taxon>Studiervirinae</taxon>
        <taxon>Rambovirus</taxon>
        <taxon>Rambovirus rambo</taxon>
    </lineage>
</organism>
<dbReference type="Proteomes" id="UP000828900">
    <property type="component" value="Segment"/>
</dbReference>
<evidence type="ECO:0000313" key="1">
    <source>
        <dbReference type="EMBL" id="UCS82752.1"/>
    </source>
</evidence>
<evidence type="ECO:0000313" key="2">
    <source>
        <dbReference type="Proteomes" id="UP000828900"/>
    </source>
</evidence>